<dbReference type="GO" id="GO:0005737">
    <property type="term" value="C:cytoplasm"/>
    <property type="evidence" value="ECO:0007669"/>
    <property type="project" value="TreeGrafter"/>
</dbReference>
<feature type="region of interest" description="Disordered" evidence="1">
    <location>
        <begin position="202"/>
        <end position="251"/>
    </location>
</feature>
<feature type="non-terminal residue" evidence="2">
    <location>
        <position position="251"/>
    </location>
</feature>
<dbReference type="GO" id="GO:0005634">
    <property type="term" value="C:nucleus"/>
    <property type="evidence" value="ECO:0007669"/>
    <property type="project" value="InterPro"/>
</dbReference>
<dbReference type="InterPro" id="IPR035974">
    <property type="entry name" value="Rap/Ran-GAP_sf"/>
</dbReference>
<sequence>VPFFGPLFDGAIVDEKILPTLVRATAINASRALKSLIPLYQNFGARELRRGEVGGLGLAACSAALTPVLIITHRCSLTGPCEDRKLDGQSGNRKRGLELMAHSGSTGAPYKFLLPALPCSHVCTVRVVWVSCTCQAACTVLFHPQKPRRGQLRKYPLSSAPAYEERARYLETIVQHHLEPTTFEDYAAQVFCPAPFHHLPSEAGSCPESQPGESPAAQVDGSDLASPMSPRASKSRMSMKLRRSSGSANKT</sequence>
<name>A0A8T2NJP4_9TELE</name>
<accession>A0A8T2NJP4</accession>
<dbReference type="SUPFAM" id="SSF111347">
    <property type="entry name" value="Rap/Ran-GAP"/>
    <property type="match status" value="1"/>
</dbReference>
<dbReference type="GO" id="GO:0005096">
    <property type="term" value="F:GTPase activator activity"/>
    <property type="evidence" value="ECO:0007669"/>
    <property type="project" value="InterPro"/>
</dbReference>
<reference evidence="2" key="1">
    <citation type="thesis" date="2021" institute="BYU ScholarsArchive" country="Provo, UT, USA">
        <title>Applications of and Algorithms for Genome Assembly and Genomic Analyses with an Emphasis on Marine Teleosts.</title>
        <authorList>
            <person name="Pickett B.D."/>
        </authorList>
    </citation>
    <scope>NUCLEOTIDE SEQUENCE</scope>
    <source>
        <strain evidence="2">HI-2016</strain>
    </source>
</reference>
<gene>
    <name evidence="2" type="ORF">JZ751_002994</name>
</gene>
<dbReference type="GO" id="GO:0051056">
    <property type="term" value="P:regulation of small GTPase mediated signal transduction"/>
    <property type="evidence" value="ECO:0007669"/>
    <property type="project" value="InterPro"/>
</dbReference>
<dbReference type="Proteomes" id="UP000824540">
    <property type="component" value="Unassembled WGS sequence"/>
</dbReference>
<dbReference type="AlphaFoldDB" id="A0A8T2NJP4"/>
<feature type="compositionally biased region" description="Basic residues" evidence="1">
    <location>
        <begin position="233"/>
        <end position="243"/>
    </location>
</feature>
<keyword evidence="3" id="KW-1185">Reference proteome</keyword>
<dbReference type="PANTHER" id="PTHR10063:SF3">
    <property type="entry name" value="RAL GTPASE-ACTIVATING PROTEIN SUBUNIT ALPHA-1"/>
    <property type="match status" value="1"/>
</dbReference>
<dbReference type="OrthoDB" id="8953865at2759"/>
<proteinExistence type="predicted"/>
<comment type="caution">
    <text evidence="2">The sequence shown here is derived from an EMBL/GenBank/DDBJ whole genome shotgun (WGS) entry which is preliminary data.</text>
</comment>
<evidence type="ECO:0000313" key="2">
    <source>
        <dbReference type="EMBL" id="KAG9336647.1"/>
    </source>
</evidence>
<evidence type="ECO:0000256" key="1">
    <source>
        <dbReference type="SAM" id="MobiDB-lite"/>
    </source>
</evidence>
<dbReference type="PANTHER" id="PTHR10063">
    <property type="entry name" value="TUBERIN"/>
    <property type="match status" value="1"/>
</dbReference>
<organism evidence="2 3">
    <name type="scientific">Albula glossodonta</name>
    <name type="common">roundjaw bonefish</name>
    <dbReference type="NCBI Taxonomy" id="121402"/>
    <lineage>
        <taxon>Eukaryota</taxon>
        <taxon>Metazoa</taxon>
        <taxon>Chordata</taxon>
        <taxon>Craniata</taxon>
        <taxon>Vertebrata</taxon>
        <taxon>Euteleostomi</taxon>
        <taxon>Actinopterygii</taxon>
        <taxon>Neopterygii</taxon>
        <taxon>Teleostei</taxon>
        <taxon>Albuliformes</taxon>
        <taxon>Albulidae</taxon>
        <taxon>Albula</taxon>
    </lineage>
</organism>
<dbReference type="EMBL" id="JAFBMS010000102">
    <property type="protein sequence ID" value="KAG9336647.1"/>
    <property type="molecule type" value="Genomic_DNA"/>
</dbReference>
<evidence type="ECO:0000313" key="3">
    <source>
        <dbReference type="Proteomes" id="UP000824540"/>
    </source>
</evidence>
<protein>
    <submittedName>
        <fullName evidence="2">Uncharacterized protein</fullName>
    </submittedName>
</protein>
<dbReference type="InterPro" id="IPR027107">
    <property type="entry name" value="Tuberin/Ral-act_asu"/>
</dbReference>